<evidence type="ECO:0000259" key="1">
    <source>
        <dbReference type="Pfam" id="PF13456"/>
    </source>
</evidence>
<sequence>MLLLVGIGGRPAPKIILLERDIYGLQSDPLGGMKDWIGIGFGSFVLQKKIKFLIWLSVLETLPTTLFRQIRYLSSSAFCPCCNQEPEFVYHCFFGCIAAKDVLAYIDPLIPIPPPSLHFLVAFRRIMKGRECLIAAGLWWIWRNRCNVIFSPDKVWTPQQLGNAASVICQTDSLDVYLYVMAYSNHVGDGDLLKKILDLRLRSWEVHFEHINRESNIVADFLAKQGAKDTRDYVEWLEPEHELQLLLAADLA</sequence>
<dbReference type="Gene3D" id="3.30.420.10">
    <property type="entry name" value="Ribonuclease H-like superfamily/Ribonuclease H"/>
    <property type="match status" value="1"/>
</dbReference>
<evidence type="ECO:0000313" key="4">
    <source>
        <dbReference type="Proteomes" id="UP001341840"/>
    </source>
</evidence>
<comment type="caution">
    <text evidence="3">The sequence shown here is derived from an EMBL/GenBank/DDBJ whole genome shotgun (WGS) entry which is preliminary data.</text>
</comment>
<gene>
    <name evidence="3" type="ORF">PIB30_018180</name>
</gene>
<dbReference type="Pfam" id="PF13966">
    <property type="entry name" value="zf-RVT"/>
    <property type="match status" value="1"/>
</dbReference>
<reference evidence="3 4" key="1">
    <citation type="journal article" date="2023" name="Plants (Basel)">
        <title>Bridging the Gap: Combining Genomics and Transcriptomics Approaches to Understand Stylosanthes scabra, an Orphan Legume from the Brazilian Caatinga.</title>
        <authorList>
            <person name="Ferreira-Neto J.R.C."/>
            <person name="da Silva M.D."/>
            <person name="Binneck E."/>
            <person name="de Melo N.F."/>
            <person name="da Silva R.H."/>
            <person name="de Melo A.L.T.M."/>
            <person name="Pandolfi V."/>
            <person name="Bustamante F.O."/>
            <person name="Brasileiro-Vidal A.C."/>
            <person name="Benko-Iseppon A.M."/>
        </authorList>
    </citation>
    <scope>NUCLEOTIDE SEQUENCE [LARGE SCALE GENOMIC DNA]</scope>
    <source>
        <tissue evidence="3">Leaves</tissue>
    </source>
</reference>
<evidence type="ECO:0000313" key="3">
    <source>
        <dbReference type="EMBL" id="MED6132342.1"/>
    </source>
</evidence>
<dbReference type="SUPFAM" id="SSF53098">
    <property type="entry name" value="Ribonuclease H-like"/>
    <property type="match status" value="1"/>
</dbReference>
<dbReference type="EMBL" id="JASCZI010060469">
    <property type="protein sequence ID" value="MED6132342.1"/>
    <property type="molecule type" value="Genomic_DNA"/>
</dbReference>
<dbReference type="InterPro" id="IPR002156">
    <property type="entry name" value="RNaseH_domain"/>
</dbReference>
<accession>A0ABU6S7U6</accession>
<name>A0ABU6S7U6_9FABA</name>
<feature type="domain" description="Reverse transcriptase zinc-binding" evidence="2">
    <location>
        <begin position="47"/>
        <end position="101"/>
    </location>
</feature>
<proteinExistence type="predicted"/>
<dbReference type="PANTHER" id="PTHR34023">
    <property type="entry name" value="RNASE H DOMAIN-CONTAINING PROTEIN"/>
    <property type="match status" value="1"/>
</dbReference>
<dbReference type="PANTHER" id="PTHR34023:SF4">
    <property type="entry name" value="RNASE H TYPE-1 DOMAIN-CONTAINING PROTEIN"/>
    <property type="match status" value="1"/>
</dbReference>
<dbReference type="InterPro" id="IPR036397">
    <property type="entry name" value="RNaseH_sf"/>
</dbReference>
<keyword evidence="4" id="KW-1185">Reference proteome</keyword>
<dbReference type="Pfam" id="PF13456">
    <property type="entry name" value="RVT_3"/>
    <property type="match status" value="1"/>
</dbReference>
<organism evidence="3 4">
    <name type="scientific">Stylosanthes scabra</name>
    <dbReference type="NCBI Taxonomy" id="79078"/>
    <lineage>
        <taxon>Eukaryota</taxon>
        <taxon>Viridiplantae</taxon>
        <taxon>Streptophyta</taxon>
        <taxon>Embryophyta</taxon>
        <taxon>Tracheophyta</taxon>
        <taxon>Spermatophyta</taxon>
        <taxon>Magnoliopsida</taxon>
        <taxon>eudicotyledons</taxon>
        <taxon>Gunneridae</taxon>
        <taxon>Pentapetalae</taxon>
        <taxon>rosids</taxon>
        <taxon>fabids</taxon>
        <taxon>Fabales</taxon>
        <taxon>Fabaceae</taxon>
        <taxon>Papilionoideae</taxon>
        <taxon>50 kb inversion clade</taxon>
        <taxon>dalbergioids sensu lato</taxon>
        <taxon>Dalbergieae</taxon>
        <taxon>Pterocarpus clade</taxon>
        <taxon>Stylosanthes</taxon>
    </lineage>
</organism>
<dbReference type="InterPro" id="IPR026960">
    <property type="entry name" value="RVT-Znf"/>
</dbReference>
<dbReference type="InterPro" id="IPR044730">
    <property type="entry name" value="RNase_H-like_dom_plant"/>
</dbReference>
<dbReference type="InterPro" id="IPR012337">
    <property type="entry name" value="RNaseH-like_sf"/>
</dbReference>
<feature type="domain" description="RNase H type-1" evidence="1">
    <location>
        <begin position="166"/>
        <end position="225"/>
    </location>
</feature>
<evidence type="ECO:0000259" key="2">
    <source>
        <dbReference type="Pfam" id="PF13966"/>
    </source>
</evidence>
<evidence type="ECO:0008006" key="5">
    <source>
        <dbReference type="Google" id="ProtNLM"/>
    </source>
</evidence>
<dbReference type="Proteomes" id="UP001341840">
    <property type="component" value="Unassembled WGS sequence"/>
</dbReference>
<protein>
    <recommendedName>
        <fullName evidence="5">Reverse transcriptase zinc-binding domain-containing protein</fullName>
    </recommendedName>
</protein>
<dbReference type="CDD" id="cd06222">
    <property type="entry name" value="RNase_H_like"/>
    <property type="match status" value="1"/>
</dbReference>